<dbReference type="RefSeq" id="WP_075634139.1">
    <property type="nucleotide sequence ID" value="NZ_MKIO01000024.1"/>
</dbReference>
<organism evidence="7 8">
    <name type="scientific">Xaviernesmea rhizosphaerae</name>
    <dbReference type="NCBI Taxonomy" id="1672749"/>
    <lineage>
        <taxon>Bacteria</taxon>
        <taxon>Pseudomonadati</taxon>
        <taxon>Pseudomonadota</taxon>
        <taxon>Alphaproteobacteria</taxon>
        <taxon>Hyphomicrobiales</taxon>
        <taxon>Rhizobiaceae</taxon>
        <taxon>Rhizobium/Agrobacterium group</taxon>
        <taxon>Xaviernesmea</taxon>
    </lineage>
</organism>
<dbReference type="PANTHER" id="PTHR43396:SF3">
    <property type="entry name" value="FLAVOHEMOPROTEIN"/>
    <property type="match status" value="1"/>
</dbReference>
<proteinExistence type="inferred from homology"/>
<evidence type="ECO:0000313" key="8">
    <source>
        <dbReference type="Proteomes" id="UP000186143"/>
    </source>
</evidence>
<dbReference type="SUPFAM" id="SSF46458">
    <property type="entry name" value="Globin-like"/>
    <property type="match status" value="1"/>
</dbReference>
<dbReference type="STRING" id="1672749.BJF92_19770"/>
<accession>A0A1Q9AL98</accession>
<dbReference type="GO" id="GO:0071949">
    <property type="term" value="F:FAD binding"/>
    <property type="evidence" value="ECO:0007669"/>
    <property type="project" value="TreeGrafter"/>
</dbReference>
<dbReference type="AlphaFoldDB" id="A0A1Q9AL98"/>
<dbReference type="GO" id="GO:0046210">
    <property type="term" value="P:nitric oxide catabolic process"/>
    <property type="evidence" value="ECO:0007669"/>
    <property type="project" value="TreeGrafter"/>
</dbReference>
<dbReference type="GO" id="GO:0046872">
    <property type="term" value="F:metal ion binding"/>
    <property type="evidence" value="ECO:0007669"/>
    <property type="project" value="UniProtKB-KW"/>
</dbReference>
<keyword evidence="3" id="KW-0479">Metal-binding</keyword>
<dbReference type="GO" id="GO:0020037">
    <property type="term" value="F:heme binding"/>
    <property type="evidence" value="ECO:0007669"/>
    <property type="project" value="InterPro"/>
</dbReference>
<evidence type="ECO:0000256" key="4">
    <source>
        <dbReference type="ARBA" id="ARBA00023004"/>
    </source>
</evidence>
<dbReference type="GO" id="GO:0071500">
    <property type="term" value="P:cellular response to nitrosative stress"/>
    <property type="evidence" value="ECO:0007669"/>
    <property type="project" value="TreeGrafter"/>
</dbReference>
<evidence type="ECO:0000256" key="1">
    <source>
        <dbReference type="ARBA" id="ARBA00022617"/>
    </source>
</evidence>
<dbReference type="PRINTS" id="PR01907">
    <property type="entry name" value="WORMGLOBIN"/>
</dbReference>
<protein>
    <submittedName>
        <fullName evidence="7">Hemin receptor</fullName>
    </submittedName>
</protein>
<dbReference type="EMBL" id="MKIO01000024">
    <property type="protein sequence ID" value="OLP56060.1"/>
    <property type="molecule type" value="Genomic_DNA"/>
</dbReference>
<keyword evidence="7" id="KW-0675">Receptor</keyword>
<dbReference type="InterPro" id="IPR009050">
    <property type="entry name" value="Globin-like_sf"/>
</dbReference>
<keyword evidence="4" id="KW-0408">Iron</keyword>
<keyword evidence="5" id="KW-0813">Transport</keyword>
<evidence type="ECO:0000256" key="5">
    <source>
        <dbReference type="RuleBase" id="RU000356"/>
    </source>
</evidence>
<dbReference type="InterPro" id="IPR012292">
    <property type="entry name" value="Globin/Proto"/>
</dbReference>
<sequence>MTPTDIDLVQSSFAKVVPIKEAAAELFYGRLFEIAPEVKPLSKGDMKEQGRKLMMTLGVVVNGLKDLPSIVPAAEALAVKHNGYGVKPEHYQVVGDALLWTLEQGLGPDFTPQTKSAWATAYGTLSGVMIAASTRSAKDMEQTA</sequence>
<evidence type="ECO:0000259" key="6">
    <source>
        <dbReference type="PROSITE" id="PS01033"/>
    </source>
</evidence>
<dbReference type="Proteomes" id="UP000186143">
    <property type="component" value="Unassembled WGS sequence"/>
</dbReference>
<name>A0A1Q9AL98_9HYPH</name>
<dbReference type="Gene3D" id="1.10.490.10">
    <property type="entry name" value="Globins"/>
    <property type="match status" value="1"/>
</dbReference>
<comment type="similarity">
    <text evidence="5">Belongs to the globin family.</text>
</comment>
<reference evidence="7 8" key="1">
    <citation type="submission" date="2016-09" db="EMBL/GenBank/DDBJ databases">
        <title>Rhizobium sp. nov., a novel species isolated from the rice rhizosphere.</title>
        <authorList>
            <person name="Zhao J."/>
            <person name="Zhang X."/>
        </authorList>
    </citation>
    <scope>NUCLEOTIDE SEQUENCE [LARGE SCALE GENOMIC DNA]</scope>
    <source>
        <strain evidence="7 8">MH17</strain>
    </source>
</reference>
<dbReference type="OrthoDB" id="3213438at2"/>
<dbReference type="GO" id="GO:0005344">
    <property type="term" value="F:oxygen carrier activity"/>
    <property type="evidence" value="ECO:0007669"/>
    <property type="project" value="UniProtKB-KW"/>
</dbReference>
<dbReference type="Pfam" id="PF00042">
    <property type="entry name" value="Globin"/>
    <property type="match status" value="1"/>
</dbReference>
<dbReference type="GO" id="GO:0019825">
    <property type="term" value="F:oxygen binding"/>
    <property type="evidence" value="ECO:0007669"/>
    <property type="project" value="InterPro"/>
</dbReference>
<dbReference type="GO" id="GO:0008941">
    <property type="term" value="F:nitric oxide dioxygenase NAD(P)H activity"/>
    <property type="evidence" value="ECO:0007669"/>
    <property type="project" value="TreeGrafter"/>
</dbReference>
<dbReference type="PANTHER" id="PTHR43396">
    <property type="entry name" value="FLAVOHEMOPROTEIN"/>
    <property type="match status" value="1"/>
</dbReference>
<dbReference type="PROSITE" id="PS01033">
    <property type="entry name" value="GLOBIN"/>
    <property type="match status" value="1"/>
</dbReference>
<dbReference type="InterPro" id="IPR000971">
    <property type="entry name" value="Globin"/>
</dbReference>
<dbReference type="CDD" id="cd12131">
    <property type="entry name" value="HGbI-like"/>
    <property type="match status" value="1"/>
</dbReference>
<feature type="domain" description="Globin" evidence="6">
    <location>
        <begin position="1"/>
        <end position="134"/>
    </location>
</feature>
<keyword evidence="2 5" id="KW-0561">Oxygen transport</keyword>
<keyword evidence="1 5" id="KW-0349">Heme</keyword>
<gene>
    <name evidence="7" type="ORF">BJF92_19770</name>
</gene>
<evidence type="ECO:0000313" key="7">
    <source>
        <dbReference type="EMBL" id="OLP56060.1"/>
    </source>
</evidence>
<evidence type="ECO:0000256" key="2">
    <source>
        <dbReference type="ARBA" id="ARBA00022621"/>
    </source>
</evidence>
<comment type="caution">
    <text evidence="7">The sequence shown here is derived from an EMBL/GenBank/DDBJ whole genome shotgun (WGS) entry which is preliminary data.</text>
</comment>
<evidence type="ECO:0000256" key="3">
    <source>
        <dbReference type="ARBA" id="ARBA00022723"/>
    </source>
</evidence>